<reference evidence="1 2" key="1">
    <citation type="journal article" date="2011" name="Stand. Genomic Sci.">
        <title>Complete genome sequence of the gliding freshwater bacterium Fluviicola taffensis type strain (RW262).</title>
        <authorList>
            <person name="Woyke T."/>
            <person name="Chertkov O."/>
            <person name="Lapidus A."/>
            <person name="Nolan M."/>
            <person name="Lucas S."/>
            <person name="Del Rio T.G."/>
            <person name="Tice H."/>
            <person name="Cheng J.F."/>
            <person name="Tapia R."/>
            <person name="Han C."/>
            <person name="Goodwin L."/>
            <person name="Pitluck S."/>
            <person name="Liolios K."/>
            <person name="Pagani I."/>
            <person name="Ivanova N."/>
            <person name="Huntemann M."/>
            <person name="Mavromatis K."/>
            <person name="Mikhailova N."/>
            <person name="Pati A."/>
            <person name="Chen A."/>
            <person name="Palaniappan K."/>
            <person name="Land M."/>
            <person name="Hauser L."/>
            <person name="Brambilla E.M."/>
            <person name="Rohde M."/>
            <person name="Mwirichia R."/>
            <person name="Sikorski J."/>
            <person name="Tindall B.J."/>
            <person name="Goker M."/>
            <person name="Bristow J."/>
            <person name="Eisen J.A."/>
            <person name="Markowitz V."/>
            <person name="Hugenholtz P."/>
            <person name="Klenk H.P."/>
            <person name="Kyrpides N.C."/>
        </authorList>
    </citation>
    <scope>NUCLEOTIDE SEQUENCE [LARGE SCALE GENOMIC DNA]</scope>
    <source>
        <strain evidence="2">DSM 16823 / RW262 / RW262</strain>
    </source>
</reference>
<dbReference type="Proteomes" id="UP000007463">
    <property type="component" value="Chromosome"/>
</dbReference>
<evidence type="ECO:0000313" key="2">
    <source>
        <dbReference type="Proteomes" id="UP000007463"/>
    </source>
</evidence>
<keyword evidence="2" id="KW-1185">Reference proteome</keyword>
<proteinExistence type="predicted"/>
<protein>
    <submittedName>
        <fullName evidence="1">Uncharacterized protein</fullName>
    </submittedName>
</protein>
<dbReference type="HOGENOM" id="CLU_2824816_0_0_10"/>
<accession>F2IBX8</accession>
<dbReference type="KEGG" id="fte:Fluta_0197"/>
<evidence type="ECO:0000313" key="1">
    <source>
        <dbReference type="EMBL" id="AEA42206.1"/>
    </source>
</evidence>
<sequence length="66" mass="7684">MLLQALNLDLECNSIKKQLYNKPFGEIREAFLFIQNRESRLVGTSSKIEKFFNSTQLFFIPVAIET</sequence>
<organism evidence="1 2">
    <name type="scientific">Fluviicola taffensis (strain DSM 16823 / NCIMB 13979 / RW262)</name>
    <dbReference type="NCBI Taxonomy" id="755732"/>
    <lineage>
        <taxon>Bacteria</taxon>
        <taxon>Pseudomonadati</taxon>
        <taxon>Bacteroidota</taxon>
        <taxon>Flavobacteriia</taxon>
        <taxon>Flavobacteriales</taxon>
        <taxon>Crocinitomicaceae</taxon>
        <taxon>Fluviicola</taxon>
    </lineage>
</organism>
<name>F2IBX8_FLUTR</name>
<gene>
    <name evidence="1" type="ordered locus">Fluta_0197</name>
</gene>
<dbReference type="EMBL" id="CP002542">
    <property type="protein sequence ID" value="AEA42206.1"/>
    <property type="molecule type" value="Genomic_DNA"/>
</dbReference>
<reference evidence="2" key="2">
    <citation type="submission" date="2011-02" db="EMBL/GenBank/DDBJ databases">
        <title>The complete genome of Fluviicola taffensis DSM 16823.</title>
        <authorList>
            <consortium name="US DOE Joint Genome Institute (JGI-PGF)"/>
            <person name="Lucas S."/>
            <person name="Copeland A."/>
            <person name="Lapidus A."/>
            <person name="Bruce D."/>
            <person name="Goodwin L."/>
            <person name="Pitluck S."/>
            <person name="Kyrpides N."/>
            <person name="Mavromatis K."/>
            <person name="Ivanova N."/>
            <person name="Mikhailova N."/>
            <person name="Pagani I."/>
            <person name="Chertkov O."/>
            <person name="Detter J.C."/>
            <person name="Han C."/>
            <person name="Tapia R."/>
            <person name="Land M."/>
            <person name="Hauser L."/>
            <person name="Markowitz V."/>
            <person name="Cheng J.-F."/>
            <person name="Hugenholtz P."/>
            <person name="Woyke T."/>
            <person name="Wu D."/>
            <person name="Tindall B."/>
            <person name="Pomrenke H.G."/>
            <person name="Brambilla E."/>
            <person name="Klenk H.-P."/>
            <person name="Eisen J.A."/>
        </authorList>
    </citation>
    <scope>NUCLEOTIDE SEQUENCE [LARGE SCALE GENOMIC DNA]</scope>
    <source>
        <strain evidence="2">DSM 16823 / RW262 / RW262</strain>
    </source>
</reference>
<dbReference type="STRING" id="755732.Fluta_0197"/>
<dbReference type="AlphaFoldDB" id="F2IBX8"/>